<dbReference type="EMBL" id="MN740217">
    <property type="protein sequence ID" value="QHT94228.1"/>
    <property type="molecule type" value="Genomic_DNA"/>
</dbReference>
<evidence type="ECO:0008006" key="2">
    <source>
        <dbReference type="Google" id="ProtNLM"/>
    </source>
</evidence>
<reference evidence="1" key="1">
    <citation type="journal article" date="2020" name="Nature">
        <title>Giant virus diversity and host interactions through global metagenomics.</title>
        <authorList>
            <person name="Schulz F."/>
            <person name="Roux S."/>
            <person name="Paez-Espino D."/>
            <person name="Jungbluth S."/>
            <person name="Walsh D.A."/>
            <person name="Denef V.J."/>
            <person name="McMahon K.D."/>
            <person name="Konstantinidis K.T."/>
            <person name="Eloe-Fadrosh E.A."/>
            <person name="Kyrpides N.C."/>
            <person name="Woyke T."/>
        </authorList>
    </citation>
    <scope>NUCLEOTIDE SEQUENCE</scope>
    <source>
        <strain evidence="1">GVMAG-M-3300024258-28</strain>
    </source>
</reference>
<evidence type="ECO:0000313" key="1">
    <source>
        <dbReference type="EMBL" id="QHT94228.1"/>
    </source>
</evidence>
<dbReference type="InterPro" id="IPR036869">
    <property type="entry name" value="J_dom_sf"/>
</dbReference>
<name>A0A6C0IM02_9ZZZZ</name>
<dbReference type="SUPFAM" id="SSF46565">
    <property type="entry name" value="Chaperone J-domain"/>
    <property type="match status" value="1"/>
</dbReference>
<protein>
    <recommendedName>
        <fullName evidence="2">J domain-containing protein</fullName>
    </recommendedName>
</protein>
<accession>A0A6C0IM02</accession>
<organism evidence="1">
    <name type="scientific">viral metagenome</name>
    <dbReference type="NCBI Taxonomy" id="1070528"/>
    <lineage>
        <taxon>unclassified sequences</taxon>
        <taxon>metagenomes</taxon>
        <taxon>organismal metagenomes</taxon>
    </lineage>
</organism>
<dbReference type="AlphaFoldDB" id="A0A6C0IM02"/>
<sequence>MENHNLDIRMYSFKELLELFDLDYNITMEDLKMAKKKLVRIHPDKSKLPNEYFMFYKEAFDTILHFCKDQTKQNVNVGIEKREYVPKNDLNEEHKKRISKEITSMSSVDFNSKFNKLFDDNMVTKKDYSKYDFFKNDESQIQVDETVNQGNMGQVFENIKNQQQDLVKYRGVQEMQSRGGNNLYDEDNDEYACSDPFSKLKFDDLRKVHKDETIFSVKEADIHNRHIHSSVESLRQERGVGYTPMEKTNAEKLLQNQQSIHKGKILEKQHTSNIQNISYQEKNKTILSQFLKLTN</sequence>
<proteinExistence type="predicted"/>